<feature type="transmembrane region" description="Helical" evidence="11">
    <location>
        <begin position="6"/>
        <end position="25"/>
    </location>
</feature>
<evidence type="ECO:0000256" key="2">
    <source>
        <dbReference type="ARBA" id="ARBA00006337"/>
    </source>
</evidence>
<accession>A0A1L7R9Z4</accession>
<dbReference type="SUPFAM" id="SSF54631">
    <property type="entry name" value="CBS-domain pair"/>
    <property type="match status" value="1"/>
</dbReference>
<feature type="transmembrane region" description="Helical" evidence="11">
    <location>
        <begin position="92"/>
        <end position="113"/>
    </location>
</feature>
<dbReference type="Pfam" id="PF00571">
    <property type="entry name" value="CBS"/>
    <property type="match status" value="2"/>
</dbReference>
<keyword evidence="8 11" id="KW-0472">Membrane</keyword>
<evidence type="ECO:0000256" key="9">
    <source>
        <dbReference type="PROSITE-ProRule" id="PRU00703"/>
    </source>
</evidence>
<dbReference type="FunFam" id="3.10.580.10:FF:000002">
    <property type="entry name" value="Magnesium/cobalt efflux protein CorC"/>
    <property type="match status" value="1"/>
</dbReference>
<reference evidence="13" key="1">
    <citation type="submission" date="2014-07" db="EMBL/GenBank/DDBJ databases">
        <authorList>
            <person name="Zhang J.E."/>
            <person name="Yang H."/>
            <person name="Guo J."/>
            <person name="Deng Z."/>
            <person name="Luo H."/>
            <person name="Luo M."/>
            <person name="Zhao B."/>
        </authorList>
    </citation>
    <scope>NUCLEOTIDE SEQUENCE</scope>
    <source>
        <strain evidence="13">AM4</strain>
    </source>
</reference>
<evidence type="ECO:0000256" key="1">
    <source>
        <dbReference type="ARBA" id="ARBA00004651"/>
    </source>
</evidence>
<sequence length="452" mass="48291">MTAAPTAPLLFVAVVVLGFGMVLSAGEGALSRMTRAAAEDLVEDGRRGAGRVAALTAKREQVLGTLAVLRAGVDMLVAVLVTLGVAGRFEQWWQALLVAVAVSLVLLGLLVGVSPRSAGRRNPAGTLLALAGILERVDALGAPWRWFQSRFGRASTRTDAEARAEVTEDLREMIDEIGDSETIEDEDREMLRSVVELGQTLVREVMVPRTDMVTIDEDKPASAAMRLFVRSGYSRVPVIGEDADDVRGILYLKDVLRRLSDHPEHGERPVVSFVREAVYVPETKLADDLLREMQLGHFHIALAVDEYGGIAGLVTMEDLLEEVVGELTDEHDHAEPVAEDLGDGTFRVPVRLGLDALGELFDLEIEDDDVDTAGGLLTKAIGRVPLPGASGDVQGIRLVAEEATGRRRQVATLLASRIDAVGPPAPPAPPDGPAAAASPNDHADDGDNPNDD</sequence>
<dbReference type="Gene3D" id="3.30.465.10">
    <property type="match status" value="1"/>
</dbReference>
<feature type="transmembrane region" description="Helical" evidence="11">
    <location>
        <begin position="67"/>
        <end position="86"/>
    </location>
</feature>
<comment type="subcellular location">
    <subcellularLocation>
        <location evidence="1">Cell membrane</location>
        <topology evidence="1">Multi-pass membrane protein</topology>
    </subcellularLocation>
</comment>
<keyword evidence="6 11" id="KW-1133">Transmembrane helix</keyword>
<evidence type="ECO:0000256" key="4">
    <source>
        <dbReference type="ARBA" id="ARBA00022692"/>
    </source>
</evidence>
<dbReference type="InterPro" id="IPR044751">
    <property type="entry name" value="Ion_transp-like_CBS"/>
</dbReference>
<dbReference type="EMBL" id="LK995481">
    <property type="protein sequence ID" value="CED90677.1"/>
    <property type="molecule type" value="Genomic_DNA"/>
</dbReference>
<proteinExistence type="inferred from homology"/>
<evidence type="ECO:0000256" key="7">
    <source>
        <dbReference type="ARBA" id="ARBA00023122"/>
    </source>
</evidence>
<dbReference type="InterPro" id="IPR016169">
    <property type="entry name" value="FAD-bd_PCMH_sub2"/>
</dbReference>
<evidence type="ECO:0000259" key="12">
    <source>
        <dbReference type="PROSITE" id="PS51371"/>
    </source>
</evidence>
<dbReference type="Pfam" id="PF01595">
    <property type="entry name" value="CNNM"/>
    <property type="match status" value="1"/>
</dbReference>
<keyword evidence="5" id="KW-0677">Repeat</keyword>
<evidence type="ECO:0000256" key="6">
    <source>
        <dbReference type="ARBA" id="ARBA00022989"/>
    </source>
</evidence>
<feature type="compositionally biased region" description="Pro residues" evidence="10">
    <location>
        <begin position="423"/>
        <end position="432"/>
    </location>
</feature>
<dbReference type="AlphaFoldDB" id="A0A1L7R9Z4"/>
<feature type="region of interest" description="Disordered" evidence="10">
    <location>
        <begin position="417"/>
        <end position="452"/>
    </location>
</feature>
<dbReference type="PANTHER" id="PTHR22777">
    <property type="entry name" value="HEMOLYSIN-RELATED"/>
    <property type="match status" value="1"/>
</dbReference>
<dbReference type="InterPro" id="IPR036318">
    <property type="entry name" value="FAD-bd_PCMH-like_sf"/>
</dbReference>
<dbReference type="SUPFAM" id="SSF56176">
    <property type="entry name" value="FAD-binding/transporter-associated domain-like"/>
    <property type="match status" value="1"/>
</dbReference>
<organism evidence="13">
    <name type="scientific">Actinomyces succiniciruminis</name>
    <dbReference type="NCBI Taxonomy" id="1522002"/>
    <lineage>
        <taxon>Bacteria</taxon>
        <taxon>Bacillati</taxon>
        <taxon>Actinomycetota</taxon>
        <taxon>Actinomycetes</taxon>
        <taxon>Actinomycetales</taxon>
        <taxon>Actinomycetaceae</taxon>
        <taxon>Actinomyces</taxon>
    </lineage>
</organism>
<keyword evidence="3" id="KW-1003">Cell membrane</keyword>
<dbReference type="PROSITE" id="PS51371">
    <property type="entry name" value="CBS"/>
    <property type="match status" value="2"/>
</dbReference>
<keyword evidence="4 11" id="KW-0812">Transmembrane</keyword>
<dbReference type="RefSeq" id="WP_210579340.1">
    <property type="nucleotide sequence ID" value="NZ_LK995481.1"/>
</dbReference>
<feature type="domain" description="CBS" evidence="12">
    <location>
        <begin position="206"/>
        <end position="267"/>
    </location>
</feature>
<evidence type="ECO:0000256" key="3">
    <source>
        <dbReference type="ARBA" id="ARBA00022475"/>
    </source>
</evidence>
<dbReference type="CDD" id="cd04590">
    <property type="entry name" value="CBS_pair_CorC_HlyC_assoc"/>
    <property type="match status" value="1"/>
</dbReference>
<evidence type="ECO:0000313" key="13">
    <source>
        <dbReference type="EMBL" id="CED90677.1"/>
    </source>
</evidence>
<keyword evidence="7 9" id="KW-0129">CBS domain</keyword>
<evidence type="ECO:0000256" key="8">
    <source>
        <dbReference type="ARBA" id="ARBA00023136"/>
    </source>
</evidence>
<dbReference type="Gene3D" id="3.10.580.10">
    <property type="entry name" value="CBS-domain"/>
    <property type="match status" value="1"/>
</dbReference>
<dbReference type="PANTHER" id="PTHR22777:SF32">
    <property type="entry name" value="UPF0053 INNER MEMBRANE PROTEIN YFJD"/>
    <property type="match status" value="1"/>
</dbReference>
<comment type="similarity">
    <text evidence="2">Belongs to the UPF0053 family.</text>
</comment>
<dbReference type="InterPro" id="IPR005170">
    <property type="entry name" value="Transptr-assoc_dom"/>
</dbReference>
<dbReference type="InterPro" id="IPR002550">
    <property type="entry name" value="CNNM"/>
</dbReference>
<gene>
    <name evidence="13" type="ORF">AAM4_0845</name>
</gene>
<dbReference type="Pfam" id="PF03471">
    <property type="entry name" value="CorC_HlyC"/>
    <property type="match status" value="1"/>
</dbReference>
<dbReference type="InterPro" id="IPR000644">
    <property type="entry name" value="CBS_dom"/>
</dbReference>
<evidence type="ECO:0000256" key="5">
    <source>
        <dbReference type="ARBA" id="ARBA00022737"/>
    </source>
</evidence>
<protein>
    <submittedName>
        <fullName evidence="13">UPF0053 protein Mb2387c</fullName>
    </submittedName>
</protein>
<dbReference type="InterPro" id="IPR046342">
    <property type="entry name" value="CBS_dom_sf"/>
</dbReference>
<feature type="domain" description="CBS" evidence="12">
    <location>
        <begin position="273"/>
        <end position="330"/>
    </location>
</feature>
<dbReference type="GO" id="GO:0050660">
    <property type="term" value="F:flavin adenine dinucleotide binding"/>
    <property type="evidence" value="ECO:0007669"/>
    <property type="project" value="InterPro"/>
</dbReference>
<dbReference type="GO" id="GO:0005886">
    <property type="term" value="C:plasma membrane"/>
    <property type="evidence" value="ECO:0007669"/>
    <property type="project" value="UniProtKB-SubCell"/>
</dbReference>
<evidence type="ECO:0000256" key="11">
    <source>
        <dbReference type="SAM" id="Phobius"/>
    </source>
</evidence>
<evidence type="ECO:0000256" key="10">
    <source>
        <dbReference type="SAM" id="MobiDB-lite"/>
    </source>
</evidence>
<name>A0A1L7R9Z4_9ACTO</name>
<dbReference type="SMART" id="SM01091">
    <property type="entry name" value="CorC_HlyC"/>
    <property type="match status" value="1"/>
</dbReference>
<dbReference type="SMART" id="SM00116">
    <property type="entry name" value="CBS"/>
    <property type="match status" value="2"/>
</dbReference>